<accession>A0ABW3JF24</accession>
<proteinExistence type="predicted"/>
<dbReference type="EMBL" id="JBHTJI010000001">
    <property type="protein sequence ID" value="MFD0988705.1"/>
    <property type="molecule type" value="Genomic_DNA"/>
</dbReference>
<dbReference type="RefSeq" id="WP_379924275.1">
    <property type="nucleotide sequence ID" value="NZ_JBHTJI010000001.1"/>
</dbReference>
<dbReference type="Proteomes" id="UP001597061">
    <property type="component" value="Unassembled WGS sequence"/>
</dbReference>
<sequence>MKLKTKTKYSLYFLVFFNLTVFGQISGNFKLDKITIYEYGSPLKSCESNFINLFANWSKWIINHNDTEFLSYEYIETIEDEKSKEYYSKKLNNINSLGRKLTDIVEEKINEIDTIYTRKLCIRLYPLNSIPEEMKNIAQVNKKKYFAELEEYLEIMNERFKNIVTLGDKVYKIKLKICQKEYDHYVICRPQENKIVYDNLFLAISEYRYRLNLLFPN</sequence>
<reference evidence="2" key="1">
    <citation type="journal article" date="2019" name="Int. J. Syst. Evol. Microbiol.">
        <title>The Global Catalogue of Microorganisms (GCM) 10K type strain sequencing project: providing services to taxonomists for standard genome sequencing and annotation.</title>
        <authorList>
            <consortium name="The Broad Institute Genomics Platform"/>
            <consortium name="The Broad Institute Genome Sequencing Center for Infectious Disease"/>
            <person name="Wu L."/>
            <person name="Ma J."/>
        </authorList>
    </citation>
    <scope>NUCLEOTIDE SEQUENCE [LARGE SCALE GENOMIC DNA]</scope>
    <source>
        <strain evidence="2">CCUG 62414</strain>
    </source>
</reference>
<protein>
    <submittedName>
        <fullName evidence="1">Uncharacterized protein</fullName>
    </submittedName>
</protein>
<gene>
    <name evidence="1" type="ORF">ACFQ1R_01235</name>
</gene>
<evidence type="ECO:0000313" key="2">
    <source>
        <dbReference type="Proteomes" id="UP001597061"/>
    </source>
</evidence>
<evidence type="ECO:0000313" key="1">
    <source>
        <dbReference type="EMBL" id="MFD0988705.1"/>
    </source>
</evidence>
<keyword evidence="2" id="KW-1185">Reference proteome</keyword>
<organism evidence="1 2">
    <name type="scientific">Mariniflexile jejuense</name>
    <dbReference type="NCBI Taxonomy" id="1173582"/>
    <lineage>
        <taxon>Bacteria</taxon>
        <taxon>Pseudomonadati</taxon>
        <taxon>Bacteroidota</taxon>
        <taxon>Flavobacteriia</taxon>
        <taxon>Flavobacteriales</taxon>
        <taxon>Flavobacteriaceae</taxon>
        <taxon>Mariniflexile</taxon>
    </lineage>
</organism>
<comment type="caution">
    <text evidence="1">The sequence shown here is derived from an EMBL/GenBank/DDBJ whole genome shotgun (WGS) entry which is preliminary data.</text>
</comment>
<name>A0ABW3JF24_9FLAO</name>